<dbReference type="Pfam" id="PF13460">
    <property type="entry name" value="NAD_binding_10"/>
    <property type="match status" value="1"/>
</dbReference>
<dbReference type="GO" id="GO:0044877">
    <property type="term" value="F:protein-containing complex binding"/>
    <property type="evidence" value="ECO:0007669"/>
    <property type="project" value="TreeGrafter"/>
</dbReference>
<dbReference type="InterPro" id="IPR036291">
    <property type="entry name" value="NAD(P)-bd_dom_sf"/>
</dbReference>
<dbReference type="Proteomes" id="UP000030848">
    <property type="component" value="Unassembled WGS sequence"/>
</dbReference>
<organism evidence="2 3">
    <name type="scientific">Saccharomonospora viridis</name>
    <dbReference type="NCBI Taxonomy" id="1852"/>
    <lineage>
        <taxon>Bacteria</taxon>
        <taxon>Bacillati</taxon>
        <taxon>Actinomycetota</taxon>
        <taxon>Actinomycetes</taxon>
        <taxon>Pseudonocardiales</taxon>
        <taxon>Pseudonocardiaceae</taxon>
        <taxon>Saccharomonospora</taxon>
    </lineage>
</organism>
<dbReference type="AlphaFoldDB" id="A0A837DD64"/>
<dbReference type="PANTHER" id="PTHR12126">
    <property type="entry name" value="NADH-UBIQUINONE OXIDOREDUCTASE 39 KDA SUBUNIT-RELATED"/>
    <property type="match status" value="1"/>
</dbReference>
<sequence length="283" mass="30569">MGFRMSAVWAAFRGDLERPVRSGTERNGDDMKIAVLGATGTAGSRVVRRLKDENVDVVAVSRASGVDLVTGDGLVDALAGVDAVVDASNALPPNGSMEWGEALTTATRNVVDACGRRKVSRLVFLSILGAEDPVFDEFPYCVAKREQESIIGESGLNATIVKTTQWYEFATNPAAVVFHDDRVEVQDWLVQPVAADTVADVLVREALDTSGGGQVLIAGPERIRLPELARRRLKTLGDERPVHAIEPDLPVLAEGALLAWERAKVMGPGLEEWLASLRRETTR</sequence>
<evidence type="ECO:0000259" key="1">
    <source>
        <dbReference type="Pfam" id="PF13460"/>
    </source>
</evidence>
<proteinExistence type="predicted"/>
<evidence type="ECO:0000313" key="3">
    <source>
        <dbReference type="Proteomes" id="UP000030848"/>
    </source>
</evidence>
<name>A0A837DD64_9PSEU</name>
<accession>A0A837DD64</accession>
<feature type="domain" description="NAD(P)-binding" evidence="1">
    <location>
        <begin position="37"/>
        <end position="205"/>
    </location>
</feature>
<dbReference type="PANTHER" id="PTHR12126:SF11">
    <property type="entry name" value="NADH DEHYDROGENASE [UBIQUINONE] 1 ALPHA SUBCOMPLEX SUBUNIT 9, MITOCHONDRIAL"/>
    <property type="match status" value="1"/>
</dbReference>
<dbReference type="EMBL" id="JRZE01000003">
    <property type="protein sequence ID" value="KHF44888.1"/>
    <property type="molecule type" value="Genomic_DNA"/>
</dbReference>
<dbReference type="InterPro" id="IPR016040">
    <property type="entry name" value="NAD(P)-bd_dom"/>
</dbReference>
<dbReference type="InterPro" id="IPR051207">
    <property type="entry name" value="ComplexI_NDUFA9_subunit"/>
</dbReference>
<comment type="caution">
    <text evidence="2">The sequence shown here is derived from an EMBL/GenBank/DDBJ whole genome shotgun (WGS) entry which is preliminary data.</text>
</comment>
<dbReference type="SUPFAM" id="SSF51735">
    <property type="entry name" value="NAD(P)-binding Rossmann-fold domains"/>
    <property type="match status" value="1"/>
</dbReference>
<reference evidence="2 3" key="1">
    <citation type="submission" date="2014-10" db="EMBL/GenBank/DDBJ databases">
        <title>Genome sequence of Micropolyspora internatus JCM3315.</title>
        <authorList>
            <person name="Shin S.-K."/>
            <person name="Yi H."/>
        </authorList>
    </citation>
    <scope>NUCLEOTIDE SEQUENCE [LARGE SCALE GENOMIC DNA]</scope>
    <source>
        <strain evidence="2 3">JCM 3315</strain>
    </source>
</reference>
<evidence type="ECO:0000313" key="2">
    <source>
        <dbReference type="EMBL" id="KHF44888.1"/>
    </source>
</evidence>
<dbReference type="Gene3D" id="3.40.50.720">
    <property type="entry name" value="NAD(P)-binding Rossmann-like Domain"/>
    <property type="match status" value="1"/>
</dbReference>
<protein>
    <submittedName>
        <fullName evidence="2">Nucleoside-diphosphate sugar epimerase</fullName>
    </submittedName>
</protein>
<gene>
    <name evidence="2" type="ORF">MINT15_17700</name>
</gene>